<feature type="domain" description="FdhE central" evidence="3">
    <location>
        <begin position="149"/>
        <end position="186"/>
    </location>
</feature>
<dbReference type="Gene3D" id="3.90.1670.10">
    <property type="entry name" value="FdhE-like domain"/>
    <property type="match status" value="1"/>
</dbReference>
<feature type="domain" description="FdhE N-terminal" evidence="2">
    <location>
        <begin position="3"/>
        <end position="54"/>
    </location>
</feature>
<dbReference type="Pfam" id="PF24859">
    <property type="entry name" value="FdhE_central"/>
    <property type="match status" value="1"/>
</dbReference>
<keyword evidence="6" id="KW-1185">Reference proteome</keyword>
<evidence type="ECO:0000256" key="1">
    <source>
        <dbReference type="ARBA" id="ARBA00022490"/>
    </source>
</evidence>
<name>A0A221KAV5_VITFI</name>
<accession>A0A221KAV5</accession>
<dbReference type="InterPro" id="IPR006452">
    <property type="entry name" value="Formate_DH_accessory"/>
</dbReference>
<dbReference type="Proteomes" id="UP000199729">
    <property type="component" value="Chromosome"/>
</dbReference>
<feature type="domain" description="FdhE C-terminal" evidence="4">
    <location>
        <begin position="188"/>
        <end position="263"/>
    </location>
</feature>
<protein>
    <submittedName>
        <fullName evidence="5">Formate dehydrogenase accessory protein FdhE</fullName>
    </submittedName>
</protein>
<proteinExistence type="predicted"/>
<evidence type="ECO:0000259" key="2">
    <source>
        <dbReference type="Pfam" id="PF04216"/>
    </source>
</evidence>
<dbReference type="GO" id="GO:0008199">
    <property type="term" value="F:ferric iron binding"/>
    <property type="evidence" value="ECO:0007669"/>
    <property type="project" value="TreeGrafter"/>
</dbReference>
<dbReference type="AlphaFoldDB" id="A0A221KAV5"/>
<keyword evidence="1" id="KW-0963">Cytoplasm</keyword>
<dbReference type="InterPro" id="IPR056774">
    <property type="entry name" value="FdhE_N"/>
</dbReference>
<dbReference type="PANTHER" id="PTHR37689:SF1">
    <property type="entry name" value="PROTEIN FDHE"/>
    <property type="match status" value="1"/>
</dbReference>
<sequence length="271" mass="28465">MAPPTWLPPRAGLFGERAARLRHLAATHPMGAWLRAVAQLCDAQQHLDGTLGPVSGALSELPVVHAALVQTLSEGEGRALAQGLTLSLDALSERAQRLLAYTHADPDASGPQDRADLLLGASLQLLFTAVARGTPVNPVQSPVPGEQRCPCCGSVAHAGVVLTADGKAGLRYLECSLCATRWHAVRARCSLCDSPREVEYRGLEGAHPSVQAETCDACHGYVKTLFRDKDPHADPLADDLATLVLDVLVGEAGYGRAAPCLLLISGGPTQV</sequence>
<dbReference type="InterPro" id="IPR056797">
    <property type="entry name" value="FdhE_central"/>
</dbReference>
<dbReference type="Pfam" id="PF04216">
    <property type="entry name" value="FdhE_N"/>
    <property type="match status" value="1"/>
</dbReference>
<dbReference type="InterPro" id="IPR024064">
    <property type="entry name" value="FdhE-like_sf"/>
</dbReference>
<evidence type="ECO:0000313" key="5">
    <source>
        <dbReference type="EMBL" id="ASM76151.1"/>
    </source>
</evidence>
<evidence type="ECO:0000259" key="4">
    <source>
        <dbReference type="Pfam" id="PF24860"/>
    </source>
</evidence>
<reference evidence="5 6" key="1">
    <citation type="submission" date="2017-07" db="EMBL/GenBank/DDBJ databases">
        <title>Complete Genome Sequence of the cosmetic ferment Vitreoscilla filiformis (ATCC15551).</title>
        <authorList>
            <person name="Contreras S."/>
            <person name="Sagory-Zalkind P."/>
            <person name="Blanquart H."/>
            <person name="Iltis A."/>
            <person name="Morand S.C."/>
        </authorList>
    </citation>
    <scope>NUCLEOTIDE SEQUENCE [LARGE SCALE GENOMIC DNA]</scope>
    <source>
        <strain evidence="5 6">ATCC 15551</strain>
    </source>
</reference>
<evidence type="ECO:0000259" key="3">
    <source>
        <dbReference type="Pfam" id="PF24859"/>
    </source>
</evidence>
<dbReference type="SUPFAM" id="SSF144020">
    <property type="entry name" value="FdhE-like"/>
    <property type="match status" value="1"/>
</dbReference>
<dbReference type="PANTHER" id="PTHR37689">
    <property type="entry name" value="PROTEIN FDHE"/>
    <property type="match status" value="1"/>
</dbReference>
<dbReference type="Pfam" id="PF24860">
    <property type="entry name" value="FdhE_C"/>
    <property type="match status" value="1"/>
</dbReference>
<dbReference type="GO" id="GO:0051604">
    <property type="term" value="P:protein maturation"/>
    <property type="evidence" value="ECO:0007669"/>
    <property type="project" value="TreeGrafter"/>
</dbReference>
<dbReference type="CDD" id="cd16341">
    <property type="entry name" value="FdhE"/>
    <property type="match status" value="1"/>
</dbReference>
<dbReference type="GO" id="GO:0005829">
    <property type="term" value="C:cytosol"/>
    <property type="evidence" value="ECO:0007669"/>
    <property type="project" value="TreeGrafter"/>
</dbReference>
<dbReference type="KEGG" id="vff:VITFI_CDS0372"/>
<gene>
    <name evidence="5" type="ORF">VITFI_CDS0372</name>
</gene>
<organism evidence="5 6">
    <name type="scientific">Vitreoscilla filiformis</name>
    <dbReference type="NCBI Taxonomy" id="63"/>
    <lineage>
        <taxon>Bacteria</taxon>
        <taxon>Pseudomonadati</taxon>
        <taxon>Pseudomonadota</taxon>
        <taxon>Betaproteobacteria</taxon>
        <taxon>Neisseriales</taxon>
        <taxon>Neisseriaceae</taxon>
        <taxon>Vitreoscilla</taxon>
    </lineage>
</organism>
<dbReference type="InterPro" id="IPR056796">
    <property type="entry name" value="FdhE_C"/>
</dbReference>
<evidence type="ECO:0000313" key="6">
    <source>
        <dbReference type="Proteomes" id="UP000199729"/>
    </source>
</evidence>
<dbReference type="EMBL" id="CP022423">
    <property type="protein sequence ID" value="ASM76151.1"/>
    <property type="molecule type" value="Genomic_DNA"/>
</dbReference>